<feature type="signal peptide" evidence="3">
    <location>
        <begin position="1"/>
        <end position="21"/>
    </location>
</feature>
<keyword evidence="3" id="KW-0732">Signal</keyword>
<dbReference type="Gene3D" id="2.130.10.10">
    <property type="entry name" value="YVTN repeat-like/Quinoprotein amine dehydrogenase"/>
    <property type="match status" value="2"/>
</dbReference>
<keyword evidence="1" id="KW-0175">Coiled coil</keyword>
<dbReference type="InterPro" id="IPR011041">
    <property type="entry name" value="Quinoprot_gluc/sorb_DH_b-prop"/>
</dbReference>
<feature type="domain" description="HTH luxR-type" evidence="4">
    <location>
        <begin position="910"/>
        <end position="967"/>
    </location>
</feature>
<dbReference type="SUPFAM" id="SSF101898">
    <property type="entry name" value="NHL repeat"/>
    <property type="match status" value="1"/>
</dbReference>
<name>A0A937FSX5_9BACT</name>
<dbReference type="AlphaFoldDB" id="A0A937FSX5"/>
<organism evidence="5 6">
    <name type="scientific">Fulvivirga marina</name>
    <dbReference type="NCBI Taxonomy" id="2494733"/>
    <lineage>
        <taxon>Bacteria</taxon>
        <taxon>Pseudomonadati</taxon>
        <taxon>Bacteroidota</taxon>
        <taxon>Cytophagia</taxon>
        <taxon>Cytophagales</taxon>
        <taxon>Fulvivirgaceae</taxon>
        <taxon>Fulvivirga</taxon>
    </lineage>
</organism>
<keyword evidence="2" id="KW-0472">Membrane</keyword>
<evidence type="ECO:0000256" key="1">
    <source>
        <dbReference type="SAM" id="Coils"/>
    </source>
</evidence>
<dbReference type="SUPFAM" id="SSF46894">
    <property type="entry name" value="C-terminal effector domain of the bipartite response regulators"/>
    <property type="match status" value="1"/>
</dbReference>
<evidence type="ECO:0000313" key="6">
    <source>
        <dbReference type="Proteomes" id="UP000614216"/>
    </source>
</evidence>
<sequence>MTKNFLLICLILCCFSPNGQTQNYDLGLPFIKYYSTREYNGGIQNWALAQNKYGLIYVANNFGVLEFDGSSWNIFTQSSGSKVRHISIGPDGKVYVASQGDFGYLFPDGLGKLTYTSLADSLPSDFRNFDEAWRVFQDHDRLVFCTFQQIFIYHPDGKIDIIDPELAPENFFYTNHQLYINQLEAGLSYLDGTSLKILPGGERLRGMTVTGLLNLPNNELWVATLHNGIFIYDGSDFVPWNIKNNNTFKSSAINCALRLRNGNYALGSQNNGLYIVSPKGEILLNLNKTKGLNNRTVLSLFEDAQNNLWLGHNNGITYIELDMPFTYINEQVGLPGTGYDGYLDNSTLYLGTNNGLYVKKLNEDSGKNYQFLDNTEGQVYSINKVKDHLLVGHHNGAFLLRDKSVSRISDVLGAWTFLRLKDRPEYIIEGTYKGLVLYREVGGSIVFQHKIKGFDESSRVMEQDEGGDIWMTHGYKGVYRLKLNHSMDSISSVKYYGTESGLPSNVLINVFRIHNRLVFTTENQIYRYDKVSDRFVVDDFFKEFFNNDPVIALAEDPYQNIYYMTIQEIGILEKDASGEYHKKTSIFNKLEDMLNDDLQNVSILSANQALYAAKEGFVLYTAGSANITDHPFHTLLRKVNLTGNSSAPLFHGHYINNGEVTNKQPETYIQKIPYEQNSIQFSYSATFVDGLEKTVYQYWLENGEKSWSDWTSRTDKEYTNLHEGIYTFHVRAKNIYGKVSEATSYKFIVLPPWYRTRFAYIIYTGIILTSLFIAFYLFDKKHKLEKHQLTIKQEKELHKKETEIESITKKSEEEIQRLKNEKLKAEIDSKNKELATSTMHLINKNGFIASIKSNLSSISKRSKNQEVKHELKKIIGNIDRNISQDDDWEHFAFHFDQVHGDFTNRLKETFPDLSPQEMKLSAYLRMNLSTKEIAHLLNISVRGVEIARYRLRKKLGLDRSVNLQEFILKF</sequence>
<dbReference type="EMBL" id="JAEUGD010000001">
    <property type="protein sequence ID" value="MBL6444734.1"/>
    <property type="molecule type" value="Genomic_DNA"/>
</dbReference>
<reference evidence="5" key="1">
    <citation type="submission" date="2021-01" db="EMBL/GenBank/DDBJ databases">
        <title>Fulvivirga kasyanovii gen. nov., sp nov., a novel member of the phylum Bacteroidetes isolated from seawater in a mussel farm.</title>
        <authorList>
            <person name="Zhao L.-H."/>
            <person name="Wang Z.-J."/>
        </authorList>
    </citation>
    <scope>NUCLEOTIDE SEQUENCE</scope>
    <source>
        <strain evidence="5">29W222</strain>
    </source>
</reference>
<dbReference type="SMART" id="SM00421">
    <property type="entry name" value="HTH_LUXR"/>
    <property type="match status" value="1"/>
</dbReference>
<feature type="chain" id="PRO_5037208151" evidence="3">
    <location>
        <begin position="22"/>
        <end position="970"/>
    </location>
</feature>
<proteinExistence type="predicted"/>
<dbReference type="Pfam" id="PF07494">
    <property type="entry name" value="Reg_prop"/>
    <property type="match status" value="1"/>
</dbReference>
<feature type="transmembrane region" description="Helical" evidence="2">
    <location>
        <begin position="758"/>
        <end position="778"/>
    </location>
</feature>
<keyword evidence="6" id="KW-1185">Reference proteome</keyword>
<dbReference type="Pfam" id="PF07495">
    <property type="entry name" value="Y_Y_Y"/>
    <property type="match status" value="1"/>
</dbReference>
<dbReference type="InterPro" id="IPR013783">
    <property type="entry name" value="Ig-like_fold"/>
</dbReference>
<dbReference type="InterPro" id="IPR011110">
    <property type="entry name" value="Reg_prop"/>
</dbReference>
<feature type="coiled-coil region" evidence="1">
    <location>
        <begin position="801"/>
        <end position="835"/>
    </location>
</feature>
<dbReference type="InterPro" id="IPR036388">
    <property type="entry name" value="WH-like_DNA-bd_sf"/>
</dbReference>
<dbReference type="InterPro" id="IPR011123">
    <property type="entry name" value="Y_Y_Y"/>
</dbReference>
<dbReference type="Proteomes" id="UP000614216">
    <property type="component" value="Unassembled WGS sequence"/>
</dbReference>
<dbReference type="InterPro" id="IPR016032">
    <property type="entry name" value="Sig_transdc_resp-reg_C-effctor"/>
</dbReference>
<dbReference type="InterPro" id="IPR000792">
    <property type="entry name" value="Tscrpt_reg_LuxR_C"/>
</dbReference>
<keyword evidence="2" id="KW-0812">Transmembrane</keyword>
<accession>A0A937FSX5</accession>
<dbReference type="GO" id="GO:0003677">
    <property type="term" value="F:DNA binding"/>
    <property type="evidence" value="ECO:0007669"/>
    <property type="project" value="InterPro"/>
</dbReference>
<dbReference type="InterPro" id="IPR015943">
    <property type="entry name" value="WD40/YVTN_repeat-like_dom_sf"/>
</dbReference>
<dbReference type="Gene3D" id="1.10.10.10">
    <property type="entry name" value="Winged helix-like DNA-binding domain superfamily/Winged helix DNA-binding domain"/>
    <property type="match status" value="1"/>
</dbReference>
<evidence type="ECO:0000256" key="2">
    <source>
        <dbReference type="SAM" id="Phobius"/>
    </source>
</evidence>
<evidence type="ECO:0000313" key="5">
    <source>
        <dbReference type="EMBL" id="MBL6444734.1"/>
    </source>
</evidence>
<evidence type="ECO:0000256" key="3">
    <source>
        <dbReference type="SAM" id="SignalP"/>
    </source>
</evidence>
<dbReference type="GO" id="GO:0006355">
    <property type="term" value="P:regulation of DNA-templated transcription"/>
    <property type="evidence" value="ECO:0007669"/>
    <property type="project" value="InterPro"/>
</dbReference>
<comment type="caution">
    <text evidence="5">The sequence shown here is derived from an EMBL/GenBank/DDBJ whole genome shotgun (WGS) entry which is preliminary data.</text>
</comment>
<gene>
    <name evidence="5" type="ORF">JMN32_00330</name>
</gene>
<dbReference type="Gene3D" id="2.60.40.10">
    <property type="entry name" value="Immunoglobulins"/>
    <property type="match status" value="1"/>
</dbReference>
<dbReference type="SUPFAM" id="SSF50952">
    <property type="entry name" value="Soluble quinoprotein glucose dehydrogenase"/>
    <property type="match status" value="1"/>
</dbReference>
<keyword evidence="2" id="KW-1133">Transmembrane helix</keyword>
<protein>
    <submittedName>
        <fullName evidence="5">Two component regulator three y domain-containing protein</fullName>
    </submittedName>
</protein>
<evidence type="ECO:0000259" key="4">
    <source>
        <dbReference type="SMART" id="SM00421"/>
    </source>
</evidence>